<keyword evidence="3" id="KW-1185">Reference proteome</keyword>
<reference evidence="2 3" key="1">
    <citation type="submission" date="2011-06" db="EMBL/GenBank/DDBJ databases">
        <title>The draft genome of Thiocapsa marina 5811.</title>
        <authorList>
            <consortium name="US DOE Joint Genome Institute (JGI-PGF)"/>
            <person name="Lucas S."/>
            <person name="Han J."/>
            <person name="Cheng J.-F."/>
            <person name="Goodwin L."/>
            <person name="Pitluck S."/>
            <person name="Peters L."/>
            <person name="Land M.L."/>
            <person name="Hauser L."/>
            <person name="Vogl K."/>
            <person name="Liu Z."/>
            <person name="Imhoff J."/>
            <person name="Thiel V."/>
            <person name="Frigaard N.-U."/>
            <person name="Bryant D."/>
            <person name="Woyke T.J."/>
        </authorList>
    </citation>
    <scope>NUCLEOTIDE SEQUENCE [LARGE SCALE GENOMIC DNA]</scope>
    <source>
        <strain evidence="2 3">5811</strain>
    </source>
</reference>
<dbReference type="InterPro" id="IPR003251">
    <property type="entry name" value="Rr_diiron-bd_dom"/>
</dbReference>
<dbReference type="RefSeq" id="WP_007193812.1">
    <property type="nucleotide sequence ID" value="NZ_AFWV01000009.1"/>
</dbReference>
<dbReference type="OrthoDB" id="5765875at2"/>
<dbReference type="GO" id="GO:0046872">
    <property type="term" value="F:metal ion binding"/>
    <property type="evidence" value="ECO:0007669"/>
    <property type="project" value="InterPro"/>
</dbReference>
<sequence length="180" mass="20281">MSTPASPPSTQRIESVAEFLVHALELEHESAERYRQLAETMTLHHNHTVAAVFRLLADMSAAHASEVTARAEGLRLPEIAPWDFKWACPGSPEVDCDDIDVSYQMTPLQAFELALFNEIRGRDFYAFVATDSPQPRVRALAAEMAAEENEHVELVTRWVERERMSPTRLPEDLDPPNLQG</sequence>
<dbReference type="AlphaFoldDB" id="F9UDD7"/>
<dbReference type="Pfam" id="PF02915">
    <property type="entry name" value="Rubrerythrin"/>
    <property type="match status" value="1"/>
</dbReference>
<dbReference type="InterPro" id="IPR012347">
    <property type="entry name" value="Ferritin-like"/>
</dbReference>
<dbReference type="InterPro" id="IPR009078">
    <property type="entry name" value="Ferritin-like_SF"/>
</dbReference>
<dbReference type="Proteomes" id="UP000005459">
    <property type="component" value="Unassembled WGS sequence"/>
</dbReference>
<organism evidence="2 3">
    <name type="scientific">Thiocapsa marina 5811</name>
    <dbReference type="NCBI Taxonomy" id="768671"/>
    <lineage>
        <taxon>Bacteria</taxon>
        <taxon>Pseudomonadati</taxon>
        <taxon>Pseudomonadota</taxon>
        <taxon>Gammaproteobacteria</taxon>
        <taxon>Chromatiales</taxon>
        <taxon>Chromatiaceae</taxon>
        <taxon>Thiocapsa</taxon>
    </lineage>
</organism>
<name>F9UDD7_9GAMM</name>
<feature type="domain" description="Rubrerythrin diiron-binding" evidence="1">
    <location>
        <begin position="18"/>
        <end position="70"/>
    </location>
</feature>
<dbReference type="STRING" id="768671.ThimaDRAFT_2940"/>
<accession>F9UDD7</accession>
<evidence type="ECO:0000313" key="2">
    <source>
        <dbReference type="EMBL" id="EGV17881.1"/>
    </source>
</evidence>
<dbReference type="SUPFAM" id="SSF47240">
    <property type="entry name" value="Ferritin-like"/>
    <property type="match status" value="1"/>
</dbReference>
<dbReference type="EMBL" id="AFWV01000009">
    <property type="protein sequence ID" value="EGV17881.1"/>
    <property type="molecule type" value="Genomic_DNA"/>
</dbReference>
<evidence type="ECO:0000259" key="1">
    <source>
        <dbReference type="Pfam" id="PF02915"/>
    </source>
</evidence>
<dbReference type="GO" id="GO:0016491">
    <property type="term" value="F:oxidoreductase activity"/>
    <property type="evidence" value="ECO:0007669"/>
    <property type="project" value="InterPro"/>
</dbReference>
<proteinExistence type="predicted"/>
<dbReference type="eggNOG" id="COG1633">
    <property type="taxonomic scope" value="Bacteria"/>
</dbReference>
<dbReference type="CDD" id="cd01045">
    <property type="entry name" value="Ferritin_like_AB"/>
    <property type="match status" value="1"/>
</dbReference>
<protein>
    <submittedName>
        <fullName evidence="2">Rubrerythrin</fullName>
    </submittedName>
</protein>
<dbReference type="Gene3D" id="1.20.1260.10">
    <property type="match status" value="1"/>
</dbReference>
<gene>
    <name evidence="2" type="ORF">ThimaDRAFT_2940</name>
</gene>
<evidence type="ECO:0000313" key="3">
    <source>
        <dbReference type="Proteomes" id="UP000005459"/>
    </source>
</evidence>